<name>A0A8H3IQ76_9LECA</name>
<dbReference type="GO" id="GO:0005829">
    <property type="term" value="C:cytosol"/>
    <property type="evidence" value="ECO:0007669"/>
    <property type="project" value="TreeGrafter"/>
</dbReference>
<dbReference type="GO" id="GO:0008270">
    <property type="term" value="F:zinc ion binding"/>
    <property type="evidence" value="ECO:0007669"/>
    <property type="project" value="UniProtKB-KW"/>
</dbReference>
<feature type="region of interest" description="Disordered" evidence="7">
    <location>
        <begin position="410"/>
        <end position="452"/>
    </location>
</feature>
<feature type="compositionally biased region" description="Basic and acidic residues" evidence="7">
    <location>
        <begin position="442"/>
        <end position="451"/>
    </location>
</feature>
<evidence type="ECO:0000259" key="8">
    <source>
        <dbReference type="PROSITE" id="PS50089"/>
    </source>
</evidence>
<dbReference type="PANTHER" id="PTHR43215:SF14">
    <property type="entry name" value="RADIAL SPOKE HEAD 1 HOMOLOG"/>
    <property type="match status" value="1"/>
</dbReference>
<dbReference type="Gene3D" id="2.20.110.10">
    <property type="entry name" value="Histone H3 K4-specific methyltransferase SET7/9 N-terminal domain"/>
    <property type="match status" value="1"/>
</dbReference>
<dbReference type="Gene3D" id="3.30.40.10">
    <property type="entry name" value="Zinc/RING finger domain, C3HC4 (zinc finger)"/>
    <property type="match status" value="1"/>
</dbReference>
<dbReference type="GO" id="GO:0016579">
    <property type="term" value="P:protein deubiquitination"/>
    <property type="evidence" value="ECO:0007669"/>
    <property type="project" value="InterPro"/>
</dbReference>
<feature type="compositionally biased region" description="Basic and acidic residues" evidence="7">
    <location>
        <begin position="113"/>
        <end position="123"/>
    </location>
</feature>
<keyword evidence="3" id="KW-0677">Repeat</keyword>
<dbReference type="InterPro" id="IPR008974">
    <property type="entry name" value="TRAF-like"/>
</dbReference>
<evidence type="ECO:0000256" key="2">
    <source>
        <dbReference type="ARBA" id="ARBA00022490"/>
    </source>
</evidence>
<feature type="compositionally biased region" description="Acidic residues" evidence="7">
    <location>
        <begin position="248"/>
        <end position="265"/>
    </location>
</feature>
<keyword evidence="5" id="KW-0863">Zinc-finger</keyword>
<dbReference type="OrthoDB" id="294378at2759"/>
<keyword evidence="5" id="KW-0479">Metal-binding</keyword>
<feature type="region of interest" description="Disordered" evidence="7">
    <location>
        <begin position="1"/>
        <end position="174"/>
    </location>
</feature>
<dbReference type="SUPFAM" id="SSF82185">
    <property type="entry name" value="Histone H3 K4-specific methyltransferase SET7/9 N-terminal domain"/>
    <property type="match status" value="1"/>
</dbReference>
<proteinExistence type="predicted"/>
<dbReference type="Gene3D" id="2.60.210.10">
    <property type="entry name" value="Apoptosis, Tumor Necrosis Factor Receptor Associated Protein 2, Chain A"/>
    <property type="match status" value="1"/>
</dbReference>
<feature type="domain" description="RING-type" evidence="8">
    <location>
        <begin position="1363"/>
        <end position="1400"/>
    </location>
</feature>
<dbReference type="Pfam" id="PF02493">
    <property type="entry name" value="MORN"/>
    <property type="match status" value="2"/>
</dbReference>
<keyword evidence="5" id="KW-0862">Zinc</keyword>
<feature type="compositionally biased region" description="Polar residues" evidence="7">
    <location>
        <begin position="418"/>
        <end position="440"/>
    </location>
</feature>
<evidence type="ECO:0000313" key="11">
    <source>
        <dbReference type="Proteomes" id="UP000664203"/>
    </source>
</evidence>
<comment type="subcellular location">
    <subcellularLocation>
        <location evidence="1">Cytoplasm</location>
    </subcellularLocation>
</comment>
<evidence type="ECO:0000259" key="9">
    <source>
        <dbReference type="PROSITE" id="PS50144"/>
    </source>
</evidence>
<evidence type="ECO:0000256" key="4">
    <source>
        <dbReference type="ARBA" id="ARBA00022786"/>
    </source>
</evidence>
<keyword evidence="2" id="KW-0963">Cytoplasm</keyword>
<sequence>MDAASMSGTEPLQTSDATLPAHHSPSLPSPPHHRRHIRYATPEASDPPPPHFILEAALTSARNISAPPIPPSAMASSGQQHQSNSPRFRPDNQGQDHDRMEMDDDSDESDSGAEDHTPEHEGDTEMESAPPPPTEAEVMDTSPDHPSDPRHPEIGRPHTSIVIQTNPETGESTTLRVVTIPAPAGDLNVTQLREQAVLAAASAHLPPGLDDNTQDARDATAEMELAELRRSDQRDRVRARRLAREVDDVPEGVGEDSDDSTDEEEHPYWTNLREDESFPDEQELREIEKEVEFSALDHDHWEEVAYQPLDDPEYVPAESGRITWTVHGVRGTTEKPNRETVMRSPSVFIGGYYWNIKYYPRGKEGTDHMSIYIECSPTPYEEVEPKASDASASKAVPDADRESIVVEENHHHAAVRSAPQSIEDSSVPNVSEENADSTPTPAKEREPEEQKSWGVAAQTSCIIYNPAEPRVYVHDKGSHRYYQDNPEYGWVRFNGEGPDTLPWEEIHKRRRLKRQALLRNDTLSFTVYIRTVDDDTKALWWSPPADKPKWNSLAMTGIRAFECQEYQSSAMIAAVSAWLHLVPVVDLVRSTHIPDPVLQPETRMRPVIEQLQDILDENSDLFSPADGALSLSDLVRTLNFYGAEIDRKMDVVMIWETLRRIINFEFSELRAVTVEDANGIASDLFREVLLLKQPDLMDKDSSATKYNSLGGAYHSEVLGSEPQSVTETLIKASHGPANSFRVWQSFAGQFQDLSAGPSILQIELHRQDFDQVARRWKKLTHKIRIDEDLTFQGVDYSLYGIIVHSGDLESTEYYSVIRPEGPGTRWLKYADESSSKGVTILTTKQAVDAHEGGGTNVNETAAVAYVVLYARTDTISHMLCTPFRHDGTQMTDLDNSHKLSGAANDMMTANEDAKRHIPVYVYGHKIFKDYSGRGIFNPWFRDQTSGDTPGRKYTFTASTTLRQVKNHLEEHIFGLVPDEGSLEVWPLDIRASCMPNAYPQFLSFKDHSEDDLSDVVRHSGGCRFWMALKTPNPVAAAKLGLPGPSPAPERIERALLDPRAGSGLSATRAIIEPAGQESGEVGAGDLGHGDTEMTEASNAAHETSMANDAENVESHTFTHPQEIYFFVKLFDAETQTLRGVNSHFVRRDAKITEEAKRLLQVDPSEEWDVYHERHLRIGRKDLVGDHETFEYRFGDMGGDGSIFIAQRRPPEEHPTDKLSITGTINSLEAEGKCANPIDFFLFLRGLDNPSYFCNKINSSYFGHGYMSHSLKSGRAHGNGILIPLSGDAYEGDFVAGRKCGQGVMQYANGDHYEGEWKADEPHGQGKMTYAKNKNVYIGGFKKRKRFGKGTMKFEIADEQEQFCHICWENEIDAIFLPCGHLSACEECARQMQNHDCPVCRKTVKQVVKIWRA</sequence>
<feature type="coiled-coil region" evidence="6">
    <location>
        <begin position="209"/>
        <end position="236"/>
    </location>
</feature>
<dbReference type="SMART" id="SM00698">
    <property type="entry name" value="MORN"/>
    <property type="match status" value="3"/>
</dbReference>
<dbReference type="InterPro" id="IPR003409">
    <property type="entry name" value="MORN"/>
</dbReference>
<dbReference type="PROSITE" id="PS50089">
    <property type="entry name" value="ZF_RING_2"/>
    <property type="match status" value="1"/>
</dbReference>
<feature type="compositionally biased region" description="Polar residues" evidence="7">
    <location>
        <begin position="161"/>
        <end position="174"/>
    </location>
</feature>
<dbReference type="Pfam" id="PF12436">
    <property type="entry name" value="USP7_ICP0_bdg"/>
    <property type="match status" value="1"/>
</dbReference>
<feature type="compositionally biased region" description="Basic and acidic residues" evidence="7">
    <location>
        <begin position="142"/>
        <end position="156"/>
    </location>
</feature>
<dbReference type="GO" id="GO:0004843">
    <property type="term" value="F:cysteine-type deubiquitinase activity"/>
    <property type="evidence" value="ECO:0007669"/>
    <property type="project" value="InterPro"/>
</dbReference>
<keyword evidence="11" id="KW-1185">Reference proteome</keyword>
<dbReference type="SMART" id="SM00184">
    <property type="entry name" value="RING"/>
    <property type="match status" value="1"/>
</dbReference>
<dbReference type="InterPro" id="IPR001841">
    <property type="entry name" value="Znf_RING"/>
</dbReference>
<dbReference type="EMBL" id="CAJPDR010000151">
    <property type="protein sequence ID" value="CAF9921954.1"/>
    <property type="molecule type" value="Genomic_DNA"/>
</dbReference>
<dbReference type="PROSITE" id="PS50144">
    <property type="entry name" value="MATH"/>
    <property type="match status" value="1"/>
</dbReference>
<dbReference type="InterPro" id="IPR038765">
    <property type="entry name" value="Papain-like_cys_pep_sf"/>
</dbReference>
<feature type="domain" description="MATH" evidence="9">
    <location>
        <begin position="319"/>
        <end position="529"/>
    </location>
</feature>
<dbReference type="SUPFAM" id="SSF49599">
    <property type="entry name" value="TRAF domain-like"/>
    <property type="match status" value="1"/>
</dbReference>
<evidence type="ECO:0000256" key="1">
    <source>
        <dbReference type="ARBA" id="ARBA00004496"/>
    </source>
</evidence>
<dbReference type="Gene3D" id="3.90.70.10">
    <property type="entry name" value="Cysteine proteinases"/>
    <property type="match status" value="1"/>
</dbReference>
<dbReference type="PANTHER" id="PTHR43215">
    <property type="entry name" value="RADIAL SPOKE HEAD 1 HOMOLOG"/>
    <property type="match status" value="1"/>
</dbReference>
<feature type="compositionally biased region" description="Polar residues" evidence="7">
    <location>
        <begin position="1094"/>
        <end position="1106"/>
    </location>
</feature>
<feature type="region of interest" description="Disordered" evidence="7">
    <location>
        <begin position="242"/>
        <end position="281"/>
    </location>
</feature>
<accession>A0A8H3IQ76</accession>
<evidence type="ECO:0000313" key="10">
    <source>
        <dbReference type="EMBL" id="CAF9921954.1"/>
    </source>
</evidence>
<feature type="compositionally biased region" description="Polar residues" evidence="7">
    <location>
        <begin position="1"/>
        <end position="17"/>
    </location>
</feature>
<keyword evidence="6" id="KW-0175">Coiled coil</keyword>
<dbReference type="InterPro" id="IPR024729">
    <property type="entry name" value="USP7_ICP0-binding_dom"/>
</dbReference>
<dbReference type="Pfam" id="PF00443">
    <property type="entry name" value="UCH"/>
    <property type="match status" value="1"/>
</dbReference>
<dbReference type="SUPFAM" id="SSF54001">
    <property type="entry name" value="Cysteine proteinases"/>
    <property type="match status" value="1"/>
</dbReference>
<reference evidence="10" key="1">
    <citation type="submission" date="2021-03" db="EMBL/GenBank/DDBJ databases">
        <authorList>
            <person name="Tagirdzhanova G."/>
        </authorList>
    </citation>
    <scope>NUCLEOTIDE SEQUENCE</scope>
</reference>
<dbReference type="Gene3D" id="3.10.20.90">
    <property type="entry name" value="Phosphatidylinositol 3-kinase Catalytic Subunit, Chain A, domain 1"/>
    <property type="match status" value="1"/>
</dbReference>
<dbReference type="SUPFAM" id="SSF57850">
    <property type="entry name" value="RING/U-box"/>
    <property type="match status" value="1"/>
</dbReference>
<organism evidence="10 11">
    <name type="scientific">Alectoria fallacina</name>
    <dbReference type="NCBI Taxonomy" id="1903189"/>
    <lineage>
        <taxon>Eukaryota</taxon>
        <taxon>Fungi</taxon>
        <taxon>Dikarya</taxon>
        <taxon>Ascomycota</taxon>
        <taxon>Pezizomycotina</taxon>
        <taxon>Lecanoromycetes</taxon>
        <taxon>OSLEUM clade</taxon>
        <taxon>Lecanoromycetidae</taxon>
        <taxon>Lecanorales</taxon>
        <taxon>Lecanorineae</taxon>
        <taxon>Parmeliaceae</taxon>
        <taxon>Alectoria</taxon>
    </lineage>
</organism>
<dbReference type="Pfam" id="PF13920">
    <property type="entry name" value="zf-C3HC4_3"/>
    <property type="match status" value="1"/>
</dbReference>
<feature type="compositionally biased region" description="Acidic residues" evidence="7">
    <location>
        <begin position="101"/>
        <end position="112"/>
    </location>
</feature>
<evidence type="ECO:0000256" key="3">
    <source>
        <dbReference type="ARBA" id="ARBA00022737"/>
    </source>
</evidence>
<dbReference type="Pfam" id="PF22486">
    <property type="entry name" value="MATH_2"/>
    <property type="match status" value="1"/>
</dbReference>
<feature type="compositionally biased region" description="Basic and acidic residues" evidence="7">
    <location>
        <begin position="88"/>
        <end position="100"/>
    </location>
</feature>
<dbReference type="InterPro" id="IPR013083">
    <property type="entry name" value="Znf_RING/FYVE/PHD"/>
</dbReference>
<feature type="compositionally biased region" description="Basic and acidic residues" evidence="7">
    <location>
        <begin position="272"/>
        <end position="281"/>
    </location>
</feature>
<keyword evidence="4" id="KW-0833">Ubl conjugation pathway</keyword>
<protein>
    <submittedName>
        <fullName evidence="10">Uncharacterized protein</fullName>
    </submittedName>
</protein>
<dbReference type="InterPro" id="IPR001394">
    <property type="entry name" value="Peptidase_C19_UCH"/>
</dbReference>
<feature type="region of interest" description="Disordered" evidence="7">
    <location>
        <begin position="1073"/>
        <end position="1106"/>
    </location>
</feature>
<evidence type="ECO:0000256" key="6">
    <source>
        <dbReference type="SAM" id="Coils"/>
    </source>
</evidence>
<gene>
    <name evidence="10" type="ORF">ALECFALPRED_001981</name>
</gene>
<evidence type="ECO:0000256" key="5">
    <source>
        <dbReference type="PROSITE-ProRule" id="PRU00175"/>
    </source>
</evidence>
<dbReference type="InterPro" id="IPR002083">
    <property type="entry name" value="MATH/TRAF_dom"/>
</dbReference>
<comment type="caution">
    <text evidence="10">The sequence shown here is derived from an EMBL/GenBank/DDBJ whole genome shotgun (WGS) entry which is preliminary data.</text>
</comment>
<evidence type="ECO:0000256" key="7">
    <source>
        <dbReference type="SAM" id="MobiDB-lite"/>
    </source>
</evidence>
<dbReference type="Proteomes" id="UP000664203">
    <property type="component" value="Unassembled WGS sequence"/>
</dbReference>
<feature type="compositionally biased region" description="Low complexity" evidence="7">
    <location>
        <begin position="60"/>
        <end position="77"/>
    </location>
</feature>